<evidence type="ECO:0000256" key="11">
    <source>
        <dbReference type="NCBIfam" id="TIGR00560"/>
    </source>
</evidence>
<evidence type="ECO:0000259" key="14">
    <source>
        <dbReference type="Pfam" id="PF02464"/>
    </source>
</evidence>
<dbReference type="GO" id="GO:0016020">
    <property type="term" value="C:membrane"/>
    <property type="evidence" value="ECO:0007669"/>
    <property type="project" value="UniProtKB-SubCell"/>
</dbReference>
<evidence type="ECO:0000256" key="5">
    <source>
        <dbReference type="ARBA" id="ARBA00022692"/>
    </source>
</evidence>
<evidence type="ECO:0000256" key="6">
    <source>
        <dbReference type="ARBA" id="ARBA00022989"/>
    </source>
</evidence>
<evidence type="ECO:0000256" key="9">
    <source>
        <dbReference type="ARBA" id="ARBA00023209"/>
    </source>
</evidence>
<evidence type="ECO:0000256" key="10">
    <source>
        <dbReference type="ARBA" id="ARBA00023264"/>
    </source>
</evidence>
<evidence type="ECO:0000256" key="3">
    <source>
        <dbReference type="ARBA" id="ARBA00022516"/>
    </source>
</evidence>
<keyword evidence="9" id="KW-0594">Phospholipid biosynthesis</keyword>
<dbReference type="AlphaFoldDB" id="A0A934NAL4"/>
<reference evidence="15" key="1">
    <citation type="submission" date="2020-10" db="EMBL/GenBank/DDBJ databases">
        <title>Ca. Dormibacterota MAGs.</title>
        <authorList>
            <person name="Montgomery K."/>
        </authorList>
    </citation>
    <scope>NUCLEOTIDE SEQUENCE [LARGE SCALE GENOMIC DNA]</scope>
    <source>
        <strain evidence="15">SC8812_S17_10</strain>
    </source>
</reference>
<feature type="transmembrane region" description="Helical" evidence="13">
    <location>
        <begin position="71"/>
        <end position="95"/>
    </location>
</feature>
<feature type="transmembrane region" description="Helical" evidence="13">
    <location>
        <begin position="6"/>
        <end position="24"/>
    </location>
</feature>
<dbReference type="Gene3D" id="3.90.950.20">
    <property type="entry name" value="CinA-like"/>
    <property type="match status" value="1"/>
</dbReference>
<gene>
    <name evidence="15" type="primary">pgsA</name>
    <name evidence="15" type="ORF">JF922_17700</name>
</gene>
<keyword evidence="5 13" id="KW-0812">Transmembrane</keyword>
<evidence type="ECO:0000256" key="12">
    <source>
        <dbReference type="RuleBase" id="RU003750"/>
    </source>
</evidence>
<evidence type="ECO:0000313" key="16">
    <source>
        <dbReference type="Proteomes" id="UP000612893"/>
    </source>
</evidence>
<dbReference type="NCBIfam" id="TIGR00560">
    <property type="entry name" value="pgsA"/>
    <property type="match status" value="1"/>
</dbReference>
<dbReference type="InterPro" id="IPR043130">
    <property type="entry name" value="CDP-OH_PTrfase_TM_dom"/>
</dbReference>
<comment type="subcellular location">
    <subcellularLocation>
        <location evidence="1">Membrane</location>
        <topology evidence="1">Multi-pass membrane protein</topology>
    </subcellularLocation>
</comment>
<dbReference type="Pfam" id="PF01066">
    <property type="entry name" value="CDP-OH_P_transf"/>
    <property type="match status" value="1"/>
</dbReference>
<dbReference type="InterPro" id="IPR036653">
    <property type="entry name" value="CinA-like_C"/>
</dbReference>
<feature type="transmembrane region" description="Helical" evidence="13">
    <location>
        <begin position="144"/>
        <end position="168"/>
    </location>
</feature>
<dbReference type="GO" id="GO:0008444">
    <property type="term" value="F:CDP-diacylglycerol-glycerol-3-phosphate 3-phosphatidyltransferase activity"/>
    <property type="evidence" value="ECO:0007669"/>
    <property type="project" value="UniProtKB-UniRule"/>
</dbReference>
<keyword evidence="10" id="KW-1208">Phospholipid metabolism</keyword>
<dbReference type="EC" id="2.7.8.5" evidence="11"/>
<keyword evidence="8 13" id="KW-0472">Membrane</keyword>
<dbReference type="PANTHER" id="PTHR14269:SF62">
    <property type="entry name" value="CDP-DIACYLGLYCEROL--GLYCEROL-3-PHOSPHATE 3-PHOSPHATIDYLTRANSFERASE 1, CHLOROPLASTIC"/>
    <property type="match status" value="1"/>
</dbReference>
<dbReference type="InterPro" id="IPR048254">
    <property type="entry name" value="CDP_ALCOHOL_P_TRANSF_CS"/>
</dbReference>
<feature type="domain" description="CinA C-terminal" evidence="14">
    <location>
        <begin position="203"/>
        <end position="353"/>
    </location>
</feature>
<dbReference type="PROSITE" id="PS00379">
    <property type="entry name" value="CDP_ALCOHOL_P_TRANSF"/>
    <property type="match status" value="1"/>
</dbReference>
<dbReference type="Pfam" id="PF02464">
    <property type="entry name" value="CinA"/>
    <property type="match status" value="1"/>
</dbReference>
<dbReference type="Gene3D" id="1.20.120.1760">
    <property type="match status" value="1"/>
</dbReference>
<organism evidence="15 16">
    <name type="scientific">Candidatus Nephthysia bennettiae</name>
    <dbReference type="NCBI Taxonomy" id="3127016"/>
    <lineage>
        <taxon>Bacteria</taxon>
        <taxon>Bacillati</taxon>
        <taxon>Candidatus Dormiibacterota</taxon>
        <taxon>Candidatus Dormibacteria</taxon>
        <taxon>Candidatus Dormibacterales</taxon>
        <taxon>Candidatus Dormibacteraceae</taxon>
        <taxon>Candidatus Nephthysia</taxon>
    </lineage>
</organism>
<keyword evidence="3" id="KW-0444">Lipid biosynthesis</keyword>
<accession>A0A934NAL4</accession>
<evidence type="ECO:0000256" key="1">
    <source>
        <dbReference type="ARBA" id="ARBA00004141"/>
    </source>
</evidence>
<dbReference type="RefSeq" id="WP_338203538.1">
    <property type="nucleotide sequence ID" value="NZ_JAEKNR010000176.1"/>
</dbReference>
<keyword evidence="6 13" id="KW-1133">Transmembrane helix</keyword>
<dbReference type="InterPro" id="IPR000462">
    <property type="entry name" value="CDP-OH_P_trans"/>
</dbReference>
<dbReference type="PANTHER" id="PTHR14269">
    <property type="entry name" value="CDP-DIACYLGLYCEROL--GLYCEROL-3-PHOSPHATE 3-PHOSPHATIDYLTRANSFERASE-RELATED"/>
    <property type="match status" value="1"/>
</dbReference>
<proteinExistence type="inferred from homology"/>
<sequence length="357" mass="37834">MNIPNVLTASRLLAIPVLMALLLIRFPYHDQLAAGVFVLASLTDTLDGNLARLRGQVTELGKFLDPLADKLFILSVLIVLVQLGELPAWIVIVIFGRELLITVLRSLSASQGRVIAATPFGKTKTVSQVVAVLLLILQRPYPGLHLWASLAVGFAVAFTVLSGLDYLWRFRQVLLFKHLDPSGERPVAVPGGGAPGSESPVNPLARRIGERIGSGGMTVAVAESCTGGLLAAAITDQPGSSAYFQGGVVAYTNEVKKALLGVPEELLQKHGAASAEVARAMAEGVRRLLRADLAVSITGIAGPEADGSSKPVGLTHVWLAGDGPGEGRSFTFKGDRWENRRRSVDEALNLLLAHIPA</sequence>
<dbReference type="InterPro" id="IPR050324">
    <property type="entry name" value="CDP-alcohol_PTase-I"/>
</dbReference>
<evidence type="ECO:0000256" key="4">
    <source>
        <dbReference type="ARBA" id="ARBA00022679"/>
    </source>
</evidence>
<dbReference type="GO" id="GO:0008654">
    <property type="term" value="P:phospholipid biosynthetic process"/>
    <property type="evidence" value="ECO:0007669"/>
    <property type="project" value="UniProtKB-UniRule"/>
</dbReference>
<keyword evidence="4 12" id="KW-0808">Transferase</keyword>
<protein>
    <recommendedName>
        <fullName evidence="11">CDP-diacylglycerol--glycerol-3-phosphate 3-phosphatidyltransferase</fullName>
        <ecNumber evidence="11">2.7.8.5</ecNumber>
    </recommendedName>
</protein>
<evidence type="ECO:0000256" key="2">
    <source>
        <dbReference type="ARBA" id="ARBA00010441"/>
    </source>
</evidence>
<dbReference type="InterPro" id="IPR008136">
    <property type="entry name" value="CinA_C"/>
</dbReference>
<dbReference type="NCBIfam" id="TIGR00199">
    <property type="entry name" value="PncC_domain"/>
    <property type="match status" value="1"/>
</dbReference>
<dbReference type="Proteomes" id="UP000612893">
    <property type="component" value="Unassembled WGS sequence"/>
</dbReference>
<evidence type="ECO:0000256" key="13">
    <source>
        <dbReference type="SAM" id="Phobius"/>
    </source>
</evidence>
<comment type="similarity">
    <text evidence="2 12">Belongs to the CDP-alcohol phosphatidyltransferase class-I family.</text>
</comment>
<evidence type="ECO:0000256" key="7">
    <source>
        <dbReference type="ARBA" id="ARBA00023098"/>
    </source>
</evidence>
<keyword evidence="16" id="KW-1185">Reference proteome</keyword>
<evidence type="ECO:0000313" key="15">
    <source>
        <dbReference type="EMBL" id="MBJ7599899.1"/>
    </source>
</evidence>
<dbReference type="SUPFAM" id="SSF142433">
    <property type="entry name" value="CinA-like"/>
    <property type="match status" value="1"/>
</dbReference>
<keyword evidence="7" id="KW-0443">Lipid metabolism</keyword>
<comment type="caution">
    <text evidence="15">The sequence shown here is derived from an EMBL/GenBank/DDBJ whole genome shotgun (WGS) entry which is preliminary data.</text>
</comment>
<evidence type="ECO:0000256" key="8">
    <source>
        <dbReference type="ARBA" id="ARBA00023136"/>
    </source>
</evidence>
<dbReference type="InterPro" id="IPR004570">
    <property type="entry name" value="Phosphatidylglycerol_P_synth"/>
</dbReference>
<name>A0A934NAL4_9BACT</name>
<dbReference type="EMBL" id="JAEKNR010000176">
    <property type="protein sequence ID" value="MBJ7599899.1"/>
    <property type="molecule type" value="Genomic_DNA"/>
</dbReference>